<name>A0A060BUU7_9GAMM</name>
<dbReference type="EMBL" id="KF119142">
    <property type="protein sequence ID" value="AIA86407.1"/>
    <property type="molecule type" value="Genomic_DNA"/>
</dbReference>
<dbReference type="Gene3D" id="3.40.50.11380">
    <property type="match status" value="1"/>
</dbReference>
<reference evidence="2" key="1">
    <citation type="journal article" date="2013" name="Environ. Microbiol.">
        <title>Seasonally variable intestinal metagenomes of the red palm weevil (Rhynchophorus ferrugineus).</title>
        <authorList>
            <person name="Jia S."/>
            <person name="Zhang X."/>
            <person name="Zhang G."/>
            <person name="Yin A."/>
            <person name="Zhang S."/>
            <person name="Li F."/>
            <person name="Wang L."/>
            <person name="Zhao D."/>
            <person name="Yun Q."/>
            <person name="Tala"/>
            <person name="Wang J."/>
            <person name="Sun G."/>
            <person name="Baabdullah M."/>
            <person name="Yu X."/>
            <person name="Hu S."/>
            <person name="Al-Mssallem I.S."/>
            <person name="Yu J."/>
        </authorList>
    </citation>
    <scope>NUCLEOTIDE SEQUENCE</scope>
</reference>
<feature type="non-terminal residue" evidence="2">
    <location>
        <position position="1"/>
    </location>
</feature>
<protein>
    <submittedName>
        <fullName evidence="2">CAZy families GT41 protein</fullName>
    </submittedName>
</protein>
<feature type="non-terminal residue" evidence="2">
    <location>
        <position position="144"/>
    </location>
</feature>
<feature type="region of interest" description="Disordered" evidence="1">
    <location>
        <begin position="56"/>
        <end position="77"/>
    </location>
</feature>
<accession>A0A060BUU7</accession>
<sequence>GTIDAQRQVVRLEPTLPGHRSALLTTLLHRGDGGQESFFAETRRQCDELLDRVMPQAERPAKRAKQSPEVPAVHQESTRKLRIGYVGPCFRQYAVSRYVAPVLAGHDREQVEVTLFHDYPGQDDATAEFRKLGFRWIDLKGLRP</sequence>
<dbReference type="AlphaFoldDB" id="A0A060BUU7"/>
<evidence type="ECO:0000313" key="2">
    <source>
        <dbReference type="EMBL" id="AIA86407.1"/>
    </source>
</evidence>
<evidence type="ECO:0000256" key="1">
    <source>
        <dbReference type="SAM" id="MobiDB-lite"/>
    </source>
</evidence>
<organism evidence="2">
    <name type="scientific">uncultured Allochromatium sp</name>
    <dbReference type="NCBI Taxonomy" id="768987"/>
    <lineage>
        <taxon>Bacteria</taxon>
        <taxon>Pseudomonadati</taxon>
        <taxon>Pseudomonadota</taxon>
        <taxon>Gammaproteobacteria</taxon>
        <taxon>Chromatiales</taxon>
        <taxon>Chromatiaceae</taxon>
        <taxon>Allochromatium</taxon>
        <taxon>environmental samples</taxon>
    </lineage>
</organism>
<proteinExistence type="predicted"/>